<feature type="transmembrane region" description="Helical" evidence="1">
    <location>
        <begin position="43"/>
        <end position="65"/>
    </location>
</feature>
<evidence type="ECO:0000313" key="2">
    <source>
        <dbReference type="EMBL" id="PKY12205.1"/>
    </source>
</evidence>
<proteinExistence type="predicted"/>
<gene>
    <name evidence="2" type="ORF">B1757_00205</name>
</gene>
<keyword evidence="1" id="KW-0472">Membrane</keyword>
<sequence length="307" mass="35028">MSILLSKIDLFIYAGYWLLLVLFSFLVIPKSEAAQQKLFSFSLIVIIATTIPLFGPVIVFVYAFFLRSILRQAHAPIVEKIQLPAVMRDARLTLSTIAPGSVSARLRHSRDPRQRLEAISQIADSQFYSQSQLLRGALSDDAEEVRLLAYAALDRREQENTELLINLNKQIKLTRNSKTLIRMQDYKQWIYWNIRHSAVQEITTAASPSSTKRSVDTTRIYHQSPSMKMLQGLDALQLGEVDEAITHLQDAEKSNIAGSTIAPYLAAAYFKKKNMDKLREIYRKYPEIYLSSRYGPSISYWLGQKTC</sequence>
<dbReference type="EMBL" id="MXAV01000002">
    <property type="protein sequence ID" value="PKY12205.1"/>
    <property type="molecule type" value="Genomic_DNA"/>
</dbReference>
<keyword evidence="3" id="KW-1185">Reference proteome</keyword>
<dbReference type="Proteomes" id="UP000234329">
    <property type="component" value="Unassembled WGS sequence"/>
</dbReference>
<dbReference type="OrthoDB" id="5393896at2"/>
<dbReference type="RefSeq" id="WP_101536407.1">
    <property type="nucleotide sequence ID" value="NZ_MXAV01000002.1"/>
</dbReference>
<keyword evidence="1" id="KW-0812">Transmembrane</keyword>
<keyword evidence="1" id="KW-1133">Transmembrane helix</keyword>
<evidence type="ECO:0000313" key="3">
    <source>
        <dbReference type="Proteomes" id="UP000234329"/>
    </source>
</evidence>
<dbReference type="InterPro" id="IPR011990">
    <property type="entry name" value="TPR-like_helical_dom_sf"/>
</dbReference>
<accession>A0A2I1DQS1</accession>
<protein>
    <submittedName>
        <fullName evidence="2">Uncharacterized protein</fullName>
    </submittedName>
</protein>
<comment type="caution">
    <text evidence="2">The sequence shown here is derived from an EMBL/GenBank/DDBJ whole genome shotgun (WGS) entry which is preliminary data.</text>
</comment>
<organism evidence="2 3">
    <name type="scientific">Acidithiobacillus marinus</name>
    <dbReference type="NCBI Taxonomy" id="187490"/>
    <lineage>
        <taxon>Bacteria</taxon>
        <taxon>Pseudomonadati</taxon>
        <taxon>Pseudomonadota</taxon>
        <taxon>Acidithiobacillia</taxon>
        <taxon>Acidithiobacillales</taxon>
        <taxon>Acidithiobacillaceae</taxon>
        <taxon>Acidithiobacillus</taxon>
    </lineage>
</organism>
<name>A0A2I1DQS1_9PROT</name>
<reference evidence="2 3" key="1">
    <citation type="submission" date="2017-03" db="EMBL/GenBank/DDBJ databases">
        <title>Draft genime sequence of the acidophilic sulfur-oxidizing bacterium Acidithiobacillus sp. SH, isolated from seawater.</title>
        <authorList>
            <person name="Sharmin S."/>
            <person name="Tokuhisa M."/>
            <person name="Kanao T."/>
            <person name="Kamimura K."/>
        </authorList>
    </citation>
    <scope>NUCLEOTIDE SEQUENCE [LARGE SCALE GENOMIC DNA]</scope>
    <source>
        <strain evidence="2 3">SH</strain>
    </source>
</reference>
<evidence type="ECO:0000256" key="1">
    <source>
        <dbReference type="SAM" id="Phobius"/>
    </source>
</evidence>
<dbReference type="Gene3D" id="1.25.40.10">
    <property type="entry name" value="Tetratricopeptide repeat domain"/>
    <property type="match status" value="1"/>
</dbReference>
<dbReference type="AlphaFoldDB" id="A0A2I1DQS1"/>
<dbReference type="InParanoid" id="A0A2I1DQS1"/>